<dbReference type="Proteomes" id="UP000775213">
    <property type="component" value="Unassembled WGS sequence"/>
</dbReference>
<dbReference type="EMBL" id="JAGFBR010000003">
    <property type="protein sequence ID" value="KAH0468943.1"/>
    <property type="molecule type" value="Genomic_DNA"/>
</dbReference>
<sequence>MSALDFLEFVLDRFDVVEEFVQVGSACCGGAADCSGARARHLDAAAWRSWVLNPGPREKVIHLELFESVIPKPD</sequence>
<dbReference type="AlphaFoldDB" id="A0AAV7HLJ9"/>
<protein>
    <submittedName>
        <fullName evidence="1">Uncharacterized protein</fullName>
    </submittedName>
</protein>
<evidence type="ECO:0000313" key="2">
    <source>
        <dbReference type="Proteomes" id="UP000775213"/>
    </source>
</evidence>
<comment type="caution">
    <text evidence="1">The sequence shown here is derived from an EMBL/GenBank/DDBJ whole genome shotgun (WGS) entry which is preliminary data.</text>
</comment>
<keyword evidence="2" id="KW-1185">Reference proteome</keyword>
<organism evidence="1 2">
    <name type="scientific">Dendrobium chrysotoxum</name>
    <name type="common">Orchid</name>
    <dbReference type="NCBI Taxonomy" id="161865"/>
    <lineage>
        <taxon>Eukaryota</taxon>
        <taxon>Viridiplantae</taxon>
        <taxon>Streptophyta</taxon>
        <taxon>Embryophyta</taxon>
        <taxon>Tracheophyta</taxon>
        <taxon>Spermatophyta</taxon>
        <taxon>Magnoliopsida</taxon>
        <taxon>Liliopsida</taxon>
        <taxon>Asparagales</taxon>
        <taxon>Orchidaceae</taxon>
        <taxon>Epidendroideae</taxon>
        <taxon>Malaxideae</taxon>
        <taxon>Dendrobiinae</taxon>
        <taxon>Dendrobium</taxon>
    </lineage>
</organism>
<accession>A0AAV7HLJ9</accession>
<evidence type="ECO:0000313" key="1">
    <source>
        <dbReference type="EMBL" id="KAH0468943.1"/>
    </source>
</evidence>
<proteinExistence type="predicted"/>
<reference evidence="1 2" key="1">
    <citation type="journal article" date="2021" name="Hortic Res">
        <title>Chromosome-scale assembly of the Dendrobium chrysotoxum genome enhances the understanding of orchid evolution.</title>
        <authorList>
            <person name="Zhang Y."/>
            <person name="Zhang G.Q."/>
            <person name="Zhang D."/>
            <person name="Liu X.D."/>
            <person name="Xu X.Y."/>
            <person name="Sun W.H."/>
            <person name="Yu X."/>
            <person name="Zhu X."/>
            <person name="Wang Z.W."/>
            <person name="Zhao X."/>
            <person name="Zhong W.Y."/>
            <person name="Chen H."/>
            <person name="Yin W.L."/>
            <person name="Huang T."/>
            <person name="Niu S.C."/>
            <person name="Liu Z.J."/>
        </authorList>
    </citation>
    <scope>NUCLEOTIDE SEQUENCE [LARGE SCALE GENOMIC DNA]</scope>
    <source>
        <strain evidence="1">Lindl</strain>
    </source>
</reference>
<name>A0AAV7HLJ9_DENCH</name>
<gene>
    <name evidence="1" type="ORF">IEQ34_002175</name>
</gene>